<sequence>MSVINFIKDLWRGLHFVLSIQFWRMALLWTLSVLFSHFQLLKDSLFSHKIVYPRCSFSTYPNTPVCVITGATSGLGFSTACKISKEGFLIVIVGRSEKLLSETIRKIKDFNEDAQLKAFQADLSSVESIIKFESSLRQWLLDSNLHCSVQILINNAGLLATSPRVTAEGYDQMIGTNYVGAFVLTKLLLPLLENSPVSSKVVNVTSFTHRAVTNMQVDEGTVSGKKFLSTNHYPYAQVYEYSKLCLLLFSFELHRQLTQMGKSHQIFVNVADPGIVQTNIMREVPACLSWLAYFVLKRLRLLQSPDCGKDSIVDAAFAPPGTSGAYFFGGKGRTINSSALSRNTKLAHELWETTCNMLSVTPFGNERNSF</sequence>
<evidence type="ECO:0000256" key="1">
    <source>
        <dbReference type="ARBA" id="ARBA00006484"/>
    </source>
</evidence>
<keyword evidence="3" id="KW-1133">Transmembrane helix</keyword>
<dbReference type="Pfam" id="PF00106">
    <property type="entry name" value="adh_short"/>
    <property type="match status" value="1"/>
</dbReference>
<dbReference type="AlphaFoldDB" id="A0AAV0ZR91"/>
<feature type="transmembrane region" description="Helical" evidence="3">
    <location>
        <begin position="20"/>
        <end position="41"/>
    </location>
</feature>
<dbReference type="Proteomes" id="UP001157006">
    <property type="component" value="Chromosome 2"/>
</dbReference>
<dbReference type="InterPro" id="IPR002347">
    <property type="entry name" value="SDR_fam"/>
</dbReference>
<keyword evidence="2" id="KW-0560">Oxidoreductase</keyword>
<dbReference type="PANTHER" id="PTHR24320">
    <property type="entry name" value="RETINOL DEHYDROGENASE"/>
    <property type="match status" value="1"/>
</dbReference>
<dbReference type="InterPro" id="IPR036291">
    <property type="entry name" value="NAD(P)-bd_dom_sf"/>
</dbReference>
<evidence type="ECO:0008006" key="6">
    <source>
        <dbReference type="Google" id="ProtNLM"/>
    </source>
</evidence>
<dbReference type="PANTHER" id="PTHR24320:SF227">
    <property type="entry name" value="RETINOL DEHYDROGENASE 11"/>
    <property type="match status" value="1"/>
</dbReference>
<reference evidence="4 5" key="1">
    <citation type="submission" date="2023-01" db="EMBL/GenBank/DDBJ databases">
        <authorList>
            <person name="Kreplak J."/>
        </authorList>
    </citation>
    <scope>NUCLEOTIDE SEQUENCE [LARGE SCALE GENOMIC DNA]</scope>
</reference>
<comment type="similarity">
    <text evidence="1">Belongs to the short-chain dehydrogenases/reductases (SDR) family.</text>
</comment>
<name>A0AAV0ZR91_VICFA</name>
<evidence type="ECO:0000256" key="2">
    <source>
        <dbReference type="ARBA" id="ARBA00023002"/>
    </source>
</evidence>
<keyword evidence="3" id="KW-0472">Membrane</keyword>
<evidence type="ECO:0000313" key="5">
    <source>
        <dbReference type="Proteomes" id="UP001157006"/>
    </source>
</evidence>
<keyword evidence="5" id="KW-1185">Reference proteome</keyword>
<proteinExistence type="inferred from homology"/>
<dbReference type="PRINTS" id="PR00081">
    <property type="entry name" value="GDHRDH"/>
</dbReference>
<accession>A0AAV0ZR91</accession>
<dbReference type="Gene3D" id="3.40.50.720">
    <property type="entry name" value="NAD(P)-binding Rossmann-like Domain"/>
    <property type="match status" value="1"/>
</dbReference>
<evidence type="ECO:0000313" key="4">
    <source>
        <dbReference type="EMBL" id="CAI8598397.1"/>
    </source>
</evidence>
<organism evidence="4 5">
    <name type="scientific">Vicia faba</name>
    <name type="common">Broad bean</name>
    <name type="synonym">Faba vulgaris</name>
    <dbReference type="NCBI Taxonomy" id="3906"/>
    <lineage>
        <taxon>Eukaryota</taxon>
        <taxon>Viridiplantae</taxon>
        <taxon>Streptophyta</taxon>
        <taxon>Embryophyta</taxon>
        <taxon>Tracheophyta</taxon>
        <taxon>Spermatophyta</taxon>
        <taxon>Magnoliopsida</taxon>
        <taxon>eudicotyledons</taxon>
        <taxon>Gunneridae</taxon>
        <taxon>Pentapetalae</taxon>
        <taxon>rosids</taxon>
        <taxon>fabids</taxon>
        <taxon>Fabales</taxon>
        <taxon>Fabaceae</taxon>
        <taxon>Papilionoideae</taxon>
        <taxon>50 kb inversion clade</taxon>
        <taxon>NPAAA clade</taxon>
        <taxon>Hologalegina</taxon>
        <taxon>IRL clade</taxon>
        <taxon>Fabeae</taxon>
        <taxon>Vicia</taxon>
    </lineage>
</organism>
<dbReference type="GO" id="GO:0016491">
    <property type="term" value="F:oxidoreductase activity"/>
    <property type="evidence" value="ECO:0007669"/>
    <property type="project" value="UniProtKB-KW"/>
</dbReference>
<protein>
    <recommendedName>
        <fullName evidence="6">Dehydrogenase/reductase SDR family member on chromosome X</fullName>
    </recommendedName>
</protein>
<gene>
    <name evidence="4" type="ORF">VFH_II125480</name>
</gene>
<dbReference type="SUPFAM" id="SSF51735">
    <property type="entry name" value="NAD(P)-binding Rossmann-fold domains"/>
    <property type="match status" value="1"/>
</dbReference>
<evidence type="ECO:0000256" key="3">
    <source>
        <dbReference type="SAM" id="Phobius"/>
    </source>
</evidence>
<dbReference type="EMBL" id="OX451737">
    <property type="protein sequence ID" value="CAI8598397.1"/>
    <property type="molecule type" value="Genomic_DNA"/>
</dbReference>
<keyword evidence="3" id="KW-0812">Transmembrane</keyword>